<name>A0ABR3AKU6_PHYBL</name>
<keyword evidence="3" id="KW-1185">Reference proteome</keyword>
<dbReference type="EMBL" id="JBCLYO010000033">
    <property type="protein sequence ID" value="KAL0075953.1"/>
    <property type="molecule type" value="Genomic_DNA"/>
</dbReference>
<reference evidence="2 3" key="1">
    <citation type="submission" date="2024-04" db="EMBL/GenBank/DDBJ databases">
        <title>Symmetric and asymmetric DNA N6-adenine methylation regulates different biological responses in Mucorales.</title>
        <authorList>
            <consortium name="Lawrence Berkeley National Laboratory"/>
            <person name="Lax C."/>
            <person name="Mondo S.J."/>
            <person name="Osorio-Concepcion M."/>
            <person name="Muszewska A."/>
            <person name="Corrochano-Luque M."/>
            <person name="Gutierrez G."/>
            <person name="Riley R."/>
            <person name="Lipzen A."/>
            <person name="Guo J."/>
            <person name="Hundley H."/>
            <person name="Amirebrahimi M."/>
            <person name="Ng V."/>
            <person name="Lorenzo-Gutierrez D."/>
            <person name="Binder U."/>
            <person name="Yang J."/>
            <person name="Song Y."/>
            <person name="Canovas D."/>
            <person name="Navarro E."/>
            <person name="Freitag M."/>
            <person name="Gabaldon T."/>
            <person name="Grigoriev I.V."/>
            <person name="Corrochano L.M."/>
            <person name="Nicolas F.E."/>
            <person name="Garre V."/>
        </authorList>
    </citation>
    <scope>NUCLEOTIDE SEQUENCE [LARGE SCALE GENOMIC DNA]</scope>
    <source>
        <strain evidence="2 3">L51</strain>
    </source>
</reference>
<keyword evidence="1" id="KW-1133">Transmembrane helix</keyword>
<dbReference type="Proteomes" id="UP001448207">
    <property type="component" value="Unassembled WGS sequence"/>
</dbReference>
<evidence type="ECO:0000256" key="1">
    <source>
        <dbReference type="SAM" id="Phobius"/>
    </source>
</evidence>
<keyword evidence="1" id="KW-0472">Membrane</keyword>
<protein>
    <submittedName>
        <fullName evidence="2">Uncharacterized protein</fullName>
    </submittedName>
</protein>
<keyword evidence="1" id="KW-0812">Transmembrane</keyword>
<gene>
    <name evidence="2" type="ORF">J3Q64DRAFT_1773495</name>
</gene>
<feature type="transmembrane region" description="Helical" evidence="1">
    <location>
        <begin position="34"/>
        <end position="54"/>
    </location>
</feature>
<feature type="transmembrane region" description="Helical" evidence="1">
    <location>
        <begin position="6"/>
        <end position="29"/>
    </location>
</feature>
<organism evidence="2 3">
    <name type="scientific">Phycomyces blakesleeanus</name>
    <dbReference type="NCBI Taxonomy" id="4837"/>
    <lineage>
        <taxon>Eukaryota</taxon>
        <taxon>Fungi</taxon>
        <taxon>Fungi incertae sedis</taxon>
        <taxon>Mucoromycota</taxon>
        <taxon>Mucoromycotina</taxon>
        <taxon>Mucoromycetes</taxon>
        <taxon>Mucorales</taxon>
        <taxon>Phycomycetaceae</taxon>
        <taxon>Phycomyces</taxon>
    </lineage>
</organism>
<evidence type="ECO:0000313" key="2">
    <source>
        <dbReference type="EMBL" id="KAL0075953.1"/>
    </source>
</evidence>
<evidence type="ECO:0000313" key="3">
    <source>
        <dbReference type="Proteomes" id="UP001448207"/>
    </source>
</evidence>
<comment type="caution">
    <text evidence="2">The sequence shown here is derived from an EMBL/GenBank/DDBJ whole genome shotgun (WGS) entry which is preliminary data.</text>
</comment>
<proteinExistence type="predicted"/>
<sequence length="64" mass="7117">MFLSLPPFFLPSLIIIIISIAIAIVIVILSLSKYLSLSLSLFLTALIRSVFPYMEGTFNTINIL</sequence>
<accession>A0ABR3AKU6</accession>